<evidence type="ECO:0000256" key="3">
    <source>
        <dbReference type="ARBA" id="ARBA00022840"/>
    </source>
</evidence>
<dbReference type="AlphaFoldDB" id="A0A5N3P8L8"/>
<dbReference type="SUPFAM" id="SSF50891">
    <property type="entry name" value="Cyclophilin-like"/>
    <property type="match status" value="1"/>
</dbReference>
<dbReference type="EC" id="3.5.2.9" evidence="5"/>
<feature type="domain" description="Carboxyltransferase" evidence="4">
    <location>
        <begin position="5"/>
        <end position="206"/>
    </location>
</feature>
<dbReference type="GO" id="GO:0005524">
    <property type="term" value="F:ATP binding"/>
    <property type="evidence" value="ECO:0007669"/>
    <property type="project" value="UniProtKB-KW"/>
</dbReference>
<dbReference type="InterPro" id="IPR003833">
    <property type="entry name" value="CT_C_D"/>
</dbReference>
<dbReference type="PANTHER" id="PTHR34698:SF2">
    <property type="entry name" value="5-OXOPROLINASE SUBUNIT B"/>
    <property type="match status" value="1"/>
</dbReference>
<proteinExistence type="predicted"/>
<protein>
    <submittedName>
        <fullName evidence="5">5-oxoprolinase subunit PxpB</fullName>
        <ecNumber evidence="5">3.5.2.9</ecNumber>
    </submittedName>
</protein>
<comment type="caution">
    <text evidence="5">The sequence shown here is derived from an EMBL/GenBank/DDBJ whole genome shotgun (WGS) entry which is preliminary data.</text>
</comment>
<dbReference type="SUPFAM" id="SSF160467">
    <property type="entry name" value="PH0987 N-terminal domain-like"/>
    <property type="match status" value="1"/>
</dbReference>
<reference evidence="5 6" key="1">
    <citation type="journal article" date="2019" name="Microorganisms">
        <title>Genome Insights into the Novel Species Microvirga brassicacearum, a Rapeseed Endophyte with Biotechnological Potential.</title>
        <authorList>
            <person name="Jimenez-Gomez A."/>
            <person name="Saati-Santamaria Z."/>
            <person name="Igual J.M."/>
            <person name="Rivas R."/>
            <person name="Mateos P.F."/>
            <person name="Garcia-Fraile P."/>
        </authorList>
    </citation>
    <scope>NUCLEOTIDE SEQUENCE [LARGE SCALE GENOMIC DNA]</scope>
    <source>
        <strain evidence="5 6">CDVBN77</strain>
    </source>
</reference>
<dbReference type="Proteomes" id="UP000325684">
    <property type="component" value="Unassembled WGS sequence"/>
</dbReference>
<dbReference type="GO" id="GO:0017168">
    <property type="term" value="F:5-oxoprolinase (ATP-hydrolyzing) activity"/>
    <property type="evidence" value="ECO:0007669"/>
    <property type="project" value="UniProtKB-EC"/>
</dbReference>
<name>A0A5N3P8L8_9HYPH</name>
<evidence type="ECO:0000313" key="5">
    <source>
        <dbReference type="EMBL" id="KAB0266084.1"/>
    </source>
</evidence>
<evidence type="ECO:0000313" key="6">
    <source>
        <dbReference type="Proteomes" id="UP000325684"/>
    </source>
</evidence>
<keyword evidence="3" id="KW-0067">ATP-binding</keyword>
<keyword evidence="6" id="KW-1185">Reference proteome</keyword>
<evidence type="ECO:0000259" key="4">
    <source>
        <dbReference type="SMART" id="SM00796"/>
    </source>
</evidence>
<keyword evidence="2 5" id="KW-0378">Hydrolase</keyword>
<dbReference type="InterPro" id="IPR010016">
    <property type="entry name" value="PxpB"/>
</dbReference>
<dbReference type="Gene3D" id="2.40.100.10">
    <property type="entry name" value="Cyclophilin-like"/>
    <property type="match status" value="1"/>
</dbReference>
<evidence type="ECO:0000256" key="2">
    <source>
        <dbReference type="ARBA" id="ARBA00022801"/>
    </source>
</evidence>
<dbReference type="RefSeq" id="WP_150945907.1">
    <property type="nucleotide sequence ID" value="NZ_VCMV01000024.1"/>
</dbReference>
<dbReference type="OrthoDB" id="9778567at2"/>
<dbReference type="InterPro" id="IPR029000">
    <property type="entry name" value="Cyclophilin-like_dom_sf"/>
</dbReference>
<dbReference type="SMART" id="SM00796">
    <property type="entry name" value="AHS1"/>
    <property type="match status" value="1"/>
</dbReference>
<keyword evidence="1" id="KW-0547">Nucleotide-binding</keyword>
<gene>
    <name evidence="5" type="primary">pxpB</name>
    <name evidence="5" type="ORF">FEZ63_15095</name>
</gene>
<dbReference type="Pfam" id="PF02682">
    <property type="entry name" value="CT_C_D"/>
    <property type="match status" value="1"/>
</dbReference>
<evidence type="ECO:0000256" key="1">
    <source>
        <dbReference type="ARBA" id="ARBA00022741"/>
    </source>
</evidence>
<organism evidence="5 6">
    <name type="scientific">Microvirga brassicacearum</name>
    <dbReference type="NCBI Taxonomy" id="2580413"/>
    <lineage>
        <taxon>Bacteria</taxon>
        <taxon>Pseudomonadati</taxon>
        <taxon>Pseudomonadota</taxon>
        <taxon>Alphaproteobacteria</taxon>
        <taxon>Hyphomicrobiales</taxon>
        <taxon>Methylobacteriaceae</taxon>
        <taxon>Microvirga</taxon>
    </lineage>
</organism>
<dbReference type="PANTHER" id="PTHR34698">
    <property type="entry name" value="5-OXOPROLINASE SUBUNIT B"/>
    <property type="match status" value="1"/>
</dbReference>
<dbReference type="NCBIfam" id="TIGR00370">
    <property type="entry name" value="5-oxoprolinase subunit PxpB"/>
    <property type="match status" value="1"/>
</dbReference>
<accession>A0A5N3P8L8</accession>
<dbReference type="EMBL" id="VCMV01000024">
    <property type="protein sequence ID" value="KAB0266084.1"/>
    <property type="molecule type" value="Genomic_DNA"/>
</dbReference>
<dbReference type="Gene3D" id="3.30.1360.40">
    <property type="match status" value="1"/>
</dbReference>
<sequence length="243" mass="26252">MSYEPKFLSAGDRGLTVELGDSVNEATNAKVVALDNALSAQAIPGVVEMVPTYRSLLIMFDPLLISKEALRQRVLSCWPPDAAAASRYRRWTIPVLYGGEAGEDLEYVASVHGLSADEVVRLHAGAEYRVYMIGFAPGFAYLGGLPERIHTSRRLEPRMRTPASSISIGGEQAAVWPPIEIPSGWHLLGRTPVKTYDPLRREPFLLAAGDRVVFAPISAQEFTTLSAAADGGDPVATAEMVDA</sequence>